<dbReference type="InterPro" id="IPR010662">
    <property type="entry name" value="RBBP9/YdeN"/>
</dbReference>
<dbReference type="InterPro" id="IPR029058">
    <property type="entry name" value="AB_hydrolase_fold"/>
</dbReference>
<gene>
    <name evidence="1" type="ORF">EZ437_04465</name>
</gene>
<keyword evidence="2" id="KW-1185">Reference proteome</keyword>
<dbReference type="OrthoDB" id="9804993at2"/>
<dbReference type="PANTHER" id="PTHR15394:SF3">
    <property type="entry name" value="SERINE HYDROLASE RBBP9"/>
    <property type="match status" value="1"/>
</dbReference>
<dbReference type="RefSeq" id="WP_131593641.1">
    <property type="nucleotide sequence ID" value="NZ_SJSL01000001.1"/>
</dbReference>
<evidence type="ECO:0008006" key="3">
    <source>
        <dbReference type="Google" id="ProtNLM"/>
    </source>
</evidence>
<dbReference type="EMBL" id="SJSL01000001">
    <property type="protein sequence ID" value="TCD03231.1"/>
    <property type="molecule type" value="Genomic_DNA"/>
</dbReference>
<dbReference type="PANTHER" id="PTHR15394">
    <property type="entry name" value="SERINE HYDROLASE RBBP9"/>
    <property type="match status" value="1"/>
</dbReference>
<evidence type="ECO:0000313" key="1">
    <source>
        <dbReference type="EMBL" id="TCD03231.1"/>
    </source>
</evidence>
<dbReference type="GO" id="GO:0016787">
    <property type="term" value="F:hydrolase activity"/>
    <property type="evidence" value="ECO:0007669"/>
    <property type="project" value="InterPro"/>
</dbReference>
<accession>A0A4R0NQC6</accession>
<dbReference type="AlphaFoldDB" id="A0A4R0NQC6"/>
<reference evidence="1 2" key="1">
    <citation type="submission" date="2019-02" db="EMBL/GenBank/DDBJ databases">
        <title>Pedobacter sp. RP-1-14 sp. nov., isolated from Arctic soil.</title>
        <authorList>
            <person name="Dahal R.H."/>
        </authorList>
    </citation>
    <scope>NUCLEOTIDE SEQUENCE [LARGE SCALE GENOMIC DNA]</scope>
    <source>
        <strain evidence="1 2">RP-1-14</strain>
    </source>
</reference>
<organism evidence="1 2">
    <name type="scientific">Pedobacter psychroterrae</name>
    <dbReference type="NCBI Taxonomy" id="2530453"/>
    <lineage>
        <taxon>Bacteria</taxon>
        <taxon>Pseudomonadati</taxon>
        <taxon>Bacteroidota</taxon>
        <taxon>Sphingobacteriia</taxon>
        <taxon>Sphingobacteriales</taxon>
        <taxon>Sphingobacteriaceae</taxon>
        <taxon>Pedobacter</taxon>
    </lineage>
</organism>
<evidence type="ECO:0000313" key="2">
    <source>
        <dbReference type="Proteomes" id="UP000293347"/>
    </source>
</evidence>
<sequence length="183" mass="20606">MKKQVLFIQGGGDNGYQADAALVKSLQEGLGENYEILYPQIPSNDDAPDFGWPEQIGEQIASLKDGFVLVAHSLGASMLLKYISENEARFKTAGIFLLAAPFWSGNEAWKQGIKLCEDFARQLPKNSRFFFYHCKDDKEVPFDHLEQYRQNLPGATFREIETGGHQFGGRINLVAIDIKNLYI</sequence>
<name>A0A4R0NQC6_9SPHI</name>
<dbReference type="Proteomes" id="UP000293347">
    <property type="component" value="Unassembled WGS sequence"/>
</dbReference>
<proteinExistence type="predicted"/>
<protein>
    <recommendedName>
        <fullName evidence="3">Serine hydrolase</fullName>
    </recommendedName>
</protein>
<dbReference type="Pfam" id="PF06821">
    <property type="entry name" value="Ser_hydrolase"/>
    <property type="match status" value="1"/>
</dbReference>
<comment type="caution">
    <text evidence="1">The sequence shown here is derived from an EMBL/GenBank/DDBJ whole genome shotgun (WGS) entry which is preliminary data.</text>
</comment>
<dbReference type="SUPFAM" id="SSF53474">
    <property type="entry name" value="alpha/beta-Hydrolases"/>
    <property type="match status" value="1"/>
</dbReference>
<dbReference type="Gene3D" id="3.40.50.1820">
    <property type="entry name" value="alpha/beta hydrolase"/>
    <property type="match status" value="1"/>
</dbReference>